<evidence type="ECO:0000256" key="6">
    <source>
        <dbReference type="ARBA" id="ARBA00022989"/>
    </source>
</evidence>
<feature type="transmembrane region" description="Helical" evidence="8">
    <location>
        <begin position="339"/>
        <end position="358"/>
    </location>
</feature>
<keyword evidence="5" id="KW-0769">Symport</keyword>
<accession>I3V2R6</accession>
<dbReference type="InterPro" id="IPR011701">
    <property type="entry name" value="MFS"/>
</dbReference>
<dbReference type="PANTHER" id="PTHR43528">
    <property type="entry name" value="ALPHA-KETOGLUTARATE PERMEASE"/>
    <property type="match status" value="1"/>
</dbReference>
<keyword evidence="2" id="KW-0813">Transport</keyword>
<feature type="transmembrane region" description="Helical" evidence="8">
    <location>
        <begin position="89"/>
        <end position="113"/>
    </location>
</feature>
<dbReference type="Proteomes" id="UP000005268">
    <property type="component" value="Chromosome"/>
</dbReference>
<evidence type="ECO:0000256" key="1">
    <source>
        <dbReference type="ARBA" id="ARBA00004651"/>
    </source>
</evidence>
<keyword evidence="6 8" id="KW-1133">Transmembrane helix</keyword>
<sequence length="459" mass="49023">MPKLQVYWVPDWLIFAARRDLPTETTMIRPLPTSPSLQKGAHSAAQVSSSRKTLVACSLGNALEMYDFTIYSFFAVLIGKHFFPSDSAMASLLMSLATFGVGFLMRPVGAMVIGRYADRHGRKAALSLTIGLMTLGTAMIAFAPTYSQIGIFATLLLVTGRLIQGMSAGGEVGTASVFLMESSAVGNRCQSVSWQAASQGYAALVGAGFGLALSQLLDPSALESWGWRIPFIFGLLIGPVGWYIRTRLPETHEAAPAQKAEQGLDAELLKRIAQGIGLMASSTIGMYLFVFYMPTYLTTALHYPPGSAMAIACISSGCMAVICPLAGKFADKYQLRKRLLVWTVAAPVVLTLPVFYLLGHVQHMGLAMMGVAILILPTCIGAGAFFALIMEGFPKARRSFGTSVSYSLGVTLFGGFSPLVATWLIAALGTPLAPAYFLLAGGIVSLACLRYFPENKGCE</sequence>
<protein>
    <submittedName>
        <fullName evidence="10">Major facilitator transporter</fullName>
    </submittedName>
</protein>
<evidence type="ECO:0000256" key="8">
    <source>
        <dbReference type="SAM" id="Phobius"/>
    </source>
</evidence>
<proteinExistence type="predicted"/>
<evidence type="ECO:0000259" key="9">
    <source>
        <dbReference type="PROSITE" id="PS50850"/>
    </source>
</evidence>
<feature type="transmembrane region" description="Helical" evidence="8">
    <location>
        <begin position="225"/>
        <end position="244"/>
    </location>
</feature>
<evidence type="ECO:0000256" key="5">
    <source>
        <dbReference type="ARBA" id="ARBA00022847"/>
    </source>
</evidence>
<feature type="domain" description="Major facilitator superfamily (MFS) profile" evidence="9">
    <location>
        <begin position="53"/>
        <end position="456"/>
    </location>
</feature>
<evidence type="ECO:0000313" key="10">
    <source>
        <dbReference type="EMBL" id="AFK72037.1"/>
    </source>
</evidence>
<dbReference type="InterPro" id="IPR051084">
    <property type="entry name" value="H+-coupled_symporters"/>
</dbReference>
<feature type="transmembrane region" description="Helical" evidence="8">
    <location>
        <begin position="276"/>
        <end position="294"/>
    </location>
</feature>
<dbReference type="InterPro" id="IPR036259">
    <property type="entry name" value="MFS_trans_sf"/>
</dbReference>
<evidence type="ECO:0000313" key="11">
    <source>
        <dbReference type="Proteomes" id="UP000005268"/>
    </source>
</evidence>
<dbReference type="PATRIC" id="fig|231023.4.peg.4662"/>
<dbReference type="SUPFAM" id="SSF103473">
    <property type="entry name" value="MFS general substrate transporter"/>
    <property type="match status" value="1"/>
</dbReference>
<keyword evidence="7 8" id="KW-0472">Membrane</keyword>
<feature type="transmembrane region" description="Helical" evidence="8">
    <location>
        <begin position="364"/>
        <end position="389"/>
    </location>
</feature>
<feature type="transmembrane region" description="Helical" evidence="8">
    <location>
        <begin position="192"/>
        <end position="213"/>
    </location>
</feature>
<reference evidence="10 11" key="1">
    <citation type="journal article" date="2012" name="J. Bacteriol.">
        <title>Complete Genome Sequence of the Naphthalene-Degrading Pseudomonas putida Strain ND6.</title>
        <authorList>
            <person name="Li S."/>
            <person name="Zhao H."/>
            <person name="Li Y."/>
            <person name="Niu S."/>
            <person name="Cai B."/>
        </authorList>
    </citation>
    <scope>NUCLEOTIDE SEQUENCE [LARGE SCALE GENOMIC DNA]</scope>
    <source>
        <strain evidence="10 11">ND6</strain>
    </source>
</reference>
<feature type="transmembrane region" description="Helical" evidence="8">
    <location>
        <begin position="435"/>
        <end position="452"/>
    </location>
</feature>
<evidence type="ECO:0000256" key="3">
    <source>
        <dbReference type="ARBA" id="ARBA00022475"/>
    </source>
</evidence>
<dbReference type="PANTHER" id="PTHR43528:SF3">
    <property type="entry name" value="CITRATE-PROTON SYMPORTER"/>
    <property type="match status" value="1"/>
</dbReference>
<dbReference type="GO" id="GO:0005886">
    <property type="term" value="C:plasma membrane"/>
    <property type="evidence" value="ECO:0007669"/>
    <property type="project" value="UniProtKB-SubCell"/>
</dbReference>
<feature type="transmembrane region" description="Helical" evidence="8">
    <location>
        <begin position="65"/>
        <end position="83"/>
    </location>
</feature>
<dbReference type="GO" id="GO:0015293">
    <property type="term" value="F:symporter activity"/>
    <property type="evidence" value="ECO:0007669"/>
    <property type="project" value="UniProtKB-KW"/>
</dbReference>
<dbReference type="AlphaFoldDB" id="I3V2R6"/>
<evidence type="ECO:0000256" key="4">
    <source>
        <dbReference type="ARBA" id="ARBA00022692"/>
    </source>
</evidence>
<feature type="transmembrane region" description="Helical" evidence="8">
    <location>
        <begin position="410"/>
        <end position="429"/>
    </location>
</feature>
<dbReference type="EMBL" id="CP003588">
    <property type="protein sequence ID" value="AFK72037.1"/>
    <property type="molecule type" value="Genomic_DNA"/>
</dbReference>
<name>I3V2R6_PSEPU</name>
<keyword evidence="3" id="KW-1003">Cell membrane</keyword>
<organism evidence="10 11">
    <name type="scientific">Pseudomonas putida ND6</name>
    <dbReference type="NCBI Taxonomy" id="231023"/>
    <lineage>
        <taxon>Bacteria</taxon>
        <taxon>Pseudomonadati</taxon>
        <taxon>Pseudomonadota</taxon>
        <taxon>Gammaproteobacteria</taxon>
        <taxon>Pseudomonadales</taxon>
        <taxon>Pseudomonadaceae</taxon>
        <taxon>Pseudomonas</taxon>
    </lineage>
</organism>
<keyword evidence="4 8" id="KW-0812">Transmembrane</keyword>
<dbReference type="PROSITE" id="PS50850">
    <property type="entry name" value="MFS"/>
    <property type="match status" value="1"/>
</dbReference>
<feature type="transmembrane region" description="Helical" evidence="8">
    <location>
        <begin position="306"/>
        <end position="327"/>
    </location>
</feature>
<dbReference type="Pfam" id="PF07690">
    <property type="entry name" value="MFS_1"/>
    <property type="match status" value="1"/>
</dbReference>
<dbReference type="Gene3D" id="1.20.1250.20">
    <property type="entry name" value="MFS general substrate transporter like domains"/>
    <property type="match status" value="2"/>
</dbReference>
<evidence type="ECO:0000256" key="7">
    <source>
        <dbReference type="ARBA" id="ARBA00023136"/>
    </source>
</evidence>
<dbReference type="HOGENOM" id="CLU_001265_39_0_6"/>
<comment type="subcellular location">
    <subcellularLocation>
        <location evidence="1">Cell membrane</location>
        <topology evidence="1">Multi-pass membrane protein</topology>
    </subcellularLocation>
</comment>
<dbReference type="KEGG" id="ppi:YSA_09711"/>
<evidence type="ECO:0000256" key="2">
    <source>
        <dbReference type="ARBA" id="ARBA00022448"/>
    </source>
</evidence>
<feature type="transmembrane region" description="Helical" evidence="8">
    <location>
        <begin position="149"/>
        <end position="180"/>
    </location>
</feature>
<dbReference type="InterPro" id="IPR020846">
    <property type="entry name" value="MFS_dom"/>
</dbReference>
<gene>
    <name evidence="10" type="ORF">YSA_09711</name>
</gene>
<feature type="transmembrane region" description="Helical" evidence="8">
    <location>
        <begin position="125"/>
        <end position="143"/>
    </location>
</feature>
<dbReference type="FunFam" id="1.20.1250.20:FF:000001">
    <property type="entry name" value="Dicarboxylate MFS transporter"/>
    <property type="match status" value="1"/>
</dbReference>